<organism evidence="1 2">
    <name type="scientific">Sphagnum jensenii</name>
    <dbReference type="NCBI Taxonomy" id="128206"/>
    <lineage>
        <taxon>Eukaryota</taxon>
        <taxon>Viridiplantae</taxon>
        <taxon>Streptophyta</taxon>
        <taxon>Embryophyta</taxon>
        <taxon>Bryophyta</taxon>
        <taxon>Sphagnophytina</taxon>
        <taxon>Sphagnopsida</taxon>
        <taxon>Sphagnales</taxon>
        <taxon>Sphagnaceae</taxon>
        <taxon>Sphagnum</taxon>
    </lineage>
</organism>
<gene>
    <name evidence="1" type="ORF">CSSPJE1EN2_LOCUS247</name>
</gene>
<keyword evidence="2" id="KW-1185">Reference proteome</keyword>
<name>A0ABP1A451_9BRYO</name>
<sequence>MLSVLDFAALRKLVDHDAQHITRGTAVIMMMMMILGCSFCKVLPLGSCGVSLRAASCQTLIADLEFSVPQASGDKQRYPHKSLIVYKSTIRSKRILDESYASSLLLACICAALCALHEEVLANSCGHEVKLVHGQKEPGSSKLQPILCSLMKPPSRYLHL</sequence>
<protein>
    <submittedName>
        <fullName evidence="1">Uncharacterized protein</fullName>
    </submittedName>
</protein>
<dbReference type="EMBL" id="OZ023702">
    <property type="protein sequence ID" value="CAK9857252.1"/>
    <property type="molecule type" value="Genomic_DNA"/>
</dbReference>
<evidence type="ECO:0000313" key="1">
    <source>
        <dbReference type="EMBL" id="CAK9857252.1"/>
    </source>
</evidence>
<accession>A0ABP1A451</accession>
<proteinExistence type="predicted"/>
<reference evidence="1 2" key="1">
    <citation type="submission" date="2024-03" db="EMBL/GenBank/DDBJ databases">
        <authorList>
            <consortium name="ELIXIR-Norway"/>
            <consortium name="Elixir Norway"/>
        </authorList>
    </citation>
    <scope>NUCLEOTIDE SEQUENCE [LARGE SCALE GENOMIC DNA]</scope>
</reference>
<dbReference type="Proteomes" id="UP001497522">
    <property type="component" value="Chromosome 1"/>
</dbReference>
<evidence type="ECO:0000313" key="2">
    <source>
        <dbReference type="Proteomes" id="UP001497522"/>
    </source>
</evidence>